<dbReference type="PANTHER" id="PTHR40079">
    <property type="entry name" value="MANNAN ENDO-1,4-BETA-MANNOSIDASE E-RELATED"/>
    <property type="match status" value="1"/>
</dbReference>
<accession>A0A9E5DKY8</accession>
<dbReference type="InterPro" id="IPR017853">
    <property type="entry name" value="GH"/>
</dbReference>
<dbReference type="InterPro" id="IPR022790">
    <property type="entry name" value="GH26_dom"/>
</dbReference>
<keyword evidence="2 5" id="KW-0378">Hydrolase</keyword>
<comment type="caution">
    <text evidence="5">The sequence shown here is derived from an EMBL/GenBank/DDBJ whole genome shotgun (WGS) entry which is preliminary data.</text>
</comment>
<dbReference type="Gene3D" id="3.20.20.80">
    <property type="entry name" value="Glycosidases"/>
    <property type="match status" value="1"/>
</dbReference>
<evidence type="ECO:0000256" key="3">
    <source>
        <dbReference type="ARBA" id="ARBA00023295"/>
    </source>
</evidence>
<reference evidence="5" key="1">
    <citation type="submission" date="2022-12" db="EMBL/GenBank/DDBJ databases">
        <title>Reclassification of two methanogenic archaea species isolated from the Kolyma lowland permafrost.</title>
        <authorList>
            <person name="Trubitsyn V.E."/>
            <person name="Rivkina E.M."/>
            <person name="Shcherbakova V.A."/>
        </authorList>
    </citation>
    <scope>NUCLEOTIDE SEQUENCE</scope>
    <source>
        <strain evidence="5">M2</strain>
    </source>
</reference>
<comment type="similarity">
    <text evidence="1">Belongs to the glycosyl hydrolase 26 family.</text>
</comment>
<dbReference type="PROSITE" id="PS51764">
    <property type="entry name" value="GH26"/>
    <property type="match status" value="1"/>
</dbReference>
<dbReference type="GO" id="GO:0016985">
    <property type="term" value="F:mannan endo-1,4-beta-mannosidase activity"/>
    <property type="evidence" value="ECO:0007669"/>
    <property type="project" value="InterPro"/>
</dbReference>
<evidence type="ECO:0000313" key="5">
    <source>
        <dbReference type="EMBL" id="MCZ3366104.1"/>
    </source>
</evidence>
<keyword evidence="3" id="KW-0326">Glycosidase</keyword>
<dbReference type="RefSeq" id="WP_048082110.1">
    <property type="nucleotide sequence ID" value="NZ_JAPVER010000020.1"/>
</dbReference>
<dbReference type="EMBL" id="JAPVER010000020">
    <property type="protein sequence ID" value="MCZ3366104.1"/>
    <property type="molecule type" value="Genomic_DNA"/>
</dbReference>
<evidence type="ECO:0000259" key="4">
    <source>
        <dbReference type="PROSITE" id="PS51764"/>
    </source>
</evidence>
<name>A0A9E5DKY8_9EURY</name>
<dbReference type="AlphaFoldDB" id="A0A9E5DKY8"/>
<dbReference type="PROSITE" id="PS51257">
    <property type="entry name" value="PROKAR_LIPOPROTEIN"/>
    <property type="match status" value="1"/>
</dbReference>
<dbReference type="Proteomes" id="UP001068021">
    <property type="component" value="Unassembled WGS sequence"/>
</dbReference>
<evidence type="ECO:0000313" key="6">
    <source>
        <dbReference type="Proteomes" id="UP001068021"/>
    </source>
</evidence>
<keyword evidence="6" id="KW-1185">Reference proteome</keyword>
<dbReference type="SUPFAM" id="SSF51445">
    <property type="entry name" value="(Trans)glycosidases"/>
    <property type="match status" value="1"/>
</dbReference>
<gene>
    <name evidence="5" type="ORF">O3H54_09455</name>
</gene>
<proteinExistence type="inferred from homology"/>
<feature type="domain" description="GH26" evidence="4">
    <location>
        <begin position="33"/>
        <end position="357"/>
    </location>
</feature>
<sequence length="373" mass="42666">MEMARIFKKIIPIIILIITLFTLLVSGCVNEKSEGNQGMVKLQPPSKGVYHSAFPDFGGSEDNVTSKRISNFEKLANKSIVWAAFSDNWGESNVTFPKTAVETIHDQGAVPYIRMMPRTSLDEIDESNLVYKPDPNYSLQKIIDGDFDNQLREYAREVKQTKIPIMIDFACEMNGNWFYWSGICNGGGVKDKYGDPNLADGPEKYRDAYRHIINIFREEGTTNITWVFHVDADTEPAESWNNYSTYYPGDDYIDWIGVSVYGYTYAGEEGENFTEIMDDAYPQLESISKTKPLAVLEFGVNEGKDKPQWIKEALESIKNGKYPRIKAVSYWNENWEEDDGTTSKLRIDSSKESLETYKQEISNLFFIDKPIFN</sequence>
<dbReference type="Pfam" id="PF02156">
    <property type="entry name" value="Glyco_hydro_26"/>
    <property type="match status" value="1"/>
</dbReference>
<evidence type="ECO:0000256" key="1">
    <source>
        <dbReference type="ARBA" id="ARBA00007754"/>
    </source>
</evidence>
<protein>
    <submittedName>
        <fullName evidence="5">Glycosyl hydrolase</fullName>
    </submittedName>
</protein>
<evidence type="ECO:0000256" key="2">
    <source>
        <dbReference type="ARBA" id="ARBA00022801"/>
    </source>
</evidence>
<dbReference type="PANTHER" id="PTHR40079:SF4">
    <property type="entry name" value="GH26 DOMAIN-CONTAINING PROTEIN-RELATED"/>
    <property type="match status" value="1"/>
</dbReference>
<organism evidence="5 6">
    <name type="scientific">Methanobacterium veterum</name>
    <dbReference type="NCBI Taxonomy" id="408577"/>
    <lineage>
        <taxon>Archaea</taxon>
        <taxon>Methanobacteriati</taxon>
        <taxon>Methanobacteriota</taxon>
        <taxon>Methanomada group</taxon>
        <taxon>Methanobacteria</taxon>
        <taxon>Methanobacteriales</taxon>
        <taxon>Methanobacteriaceae</taxon>
        <taxon>Methanobacterium</taxon>
    </lineage>
</organism>
<dbReference type="GO" id="GO:0006080">
    <property type="term" value="P:substituted mannan metabolic process"/>
    <property type="evidence" value="ECO:0007669"/>
    <property type="project" value="InterPro"/>
</dbReference>
<dbReference type="InterPro" id="IPR000805">
    <property type="entry name" value="Glyco_hydro_26"/>
</dbReference>